<keyword evidence="3" id="KW-1185">Reference proteome</keyword>
<evidence type="ECO:0000313" key="3">
    <source>
        <dbReference type="Proteomes" id="UP000325577"/>
    </source>
</evidence>
<evidence type="ECO:0000259" key="1">
    <source>
        <dbReference type="Pfam" id="PF20167"/>
    </source>
</evidence>
<reference evidence="2 3" key="1">
    <citation type="submission" date="2019-09" db="EMBL/GenBank/DDBJ databases">
        <title>A chromosome-level genome assembly of the Chinese tupelo Nyssa sinensis.</title>
        <authorList>
            <person name="Yang X."/>
            <person name="Kang M."/>
            <person name="Yang Y."/>
            <person name="Xiong H."/>
            <person name="Wang M."/>
            <person name="Zhang Z."/>
            <person name="Wang Z."/>
            <person name="Wu H."/>
            <person name="Ma T."/>
            <person name="Liu J."/>
            <person name="Xi Z."/>
        </authorList>
    </citation>
    <scope>NUCLEOTIDE SEQUENCE [LARGE SCALE GENOMIC DNA]</scope>
    <source>
        <strain evidence="2">J267</strain>
        <tissue evidence="2">Leaf</tissue>
    </source>
</reference>
<protein>
    <recommendedName>
        <fullName evidence="1">Putative plant transposon protein domain-containing protein</fullName>
    </recommendedName>
</protein>
<accession>A0A5J4ZMY2</accession>
<name>A0A5J4ZMY2_9ASTE</name>
<sequence length="195" mass="21817">MAPCRHLATADQFLFSISLVPCPRNPPLYSLIDETLVREFYMDLETVRDQVTARAFVRGISFDLMPILIVETLGISREDQLGFPYAVGVSPREEDIFKALYHDRSDVFCVIGARLSQGLFFDNYRFLNLAVSYDLSLVSHTNTLTRSYYTLLYAVATKVPINGAYVIFSAIDGAASGRHTTVLPFGTVIVKIYVA</sequence>
<gene>
    <name evidence="2" type="ORF">F0562_013430</name>
</gene>
<dbReference type="InterPro" id="IPR046796">
    <property type="entry name" value="Transposase_32_dom"/>
</dbReference>
<dbReference type="Proteomes" id="UP000325577">
    <property type="component" value="Linkage Group LG6"/>
</dbReference>
<evidence type="ECO:0000313" key="2">
    <source>
        <dbReference type="EMBL" id="KAA8519174.1"/>
    </source>
</evidence>
<dbReference type="AlphaFoldDB" id="A0A5J4ZMY2"/>
<dbReference type="Pfam" id="PF20167">
    <property type="entry name" value="Transposase_32"/>
    <property type="match status" value="1"/>
</dbReference>
<organism evidence="2 3">
    <name type="scientific">Nyssa sinensis</name>
    <dbReference type="NCBI Taxonomy" id="561372"/>
    <lineage>
        <taxon>Eukaryota</taxon>
        <taxon>Viridiplantae</taxon>
        <taxon>Streptophyta</taxon>
        <taxon>Embryophyta</taxon>
        <taxon>Tracheophyta</taxon>
        <taxon>Spermatophyta</taxon>
        <taxon>Magnoliopsida</taxon>
        <taxon>eudicotyledons</taxon>
        <taxon>Gunneridae</taxon>
        <taxon>Pentapetalae</taxon>
        <taxon>asterids</taxon>
        <taxon>Cornales</taxon>
        <taxon>Nyssaceae</taxon>
        <taxon>Nyssa</taxon>
    </lineage>
</organism>
<proteinExistence type="predicted"/>
<feature type="domain" description="Putative plant transposon protein" evidence="1">
    <location>
        <begin position="32"/>
        <end position="189"/>
    </location>
</feature>
<dbReference type="EMBL" id="CM018049">
    <property type="protein sequence ID" value="KAA8519174.1"/>
    <property type="molecule type" value="Genomic_DNA"/>
</dbReference>